<evidence type="ECO:0000313" key="4">
    <source>
        <dbReference type="Proteomes" id="UP000517753"/>
    </source>
</evidence>
<dbReference type="EMBL" id="JACCBY010000008">
    <property type="protein sequence ID" value="NYD91973.1"/>
    <property type="molecule type" value="Genomic_DNA"/>
</dbReference>
<organism evidence="3 4">
    <name type="scientific">Sphingomonas melonis</name>
    <dbReference type="NCBI Taxonomy" id="152682"/>
    <lineage>
        <taxon>Bacteria</taxon>
        <taxon>Pseudomonadati</taxon>
        <taxon>Pseudomonadota</taxon>
        <taxon>Alphaproteobacteria</taxon>
        <taxon>Sphingomonadales</taxon>
        <taxon>Sphingomonadaceae</taxon>
        <taxon>Sphingomonas</taxon>
    </lineage>
</organism>
<feature type="transmembrane region" description="Helical" evidence="1">
    <location>
        <begin position="121"/>
        <end position="141"/>
    </location>
</feature>
<dbReference type="InterPro" id="IPR050879">
    <property type="entry name" value="Acyltransferase_3"/>
</dbReference>
<feature type="transmembrane region" description="Helical" evidence="1">
    <location>
        <begin position="45"/>
        <end position="62"/>
    </location>
</feature>
<evidence type="ECO:0000259" key="2">
    <source>
        <dbReference type="Pfam" id="PF01757"/>
    </source>
</evidence>
<protein>
    <submittedName>
        <fullName evidence="3">Peptidoglycan/LPS O-acetylase OafA/YrhL</fullName>
    </submittedName>
</protein>
<dbReference type="Proteomes" id="UP000517753">
    <property type="component" value="Unassembled WGS sequence"/>
</dbReference>
<feature type="transmembrane region" description="Helical" evidence="1">
    <location>
        <begin position="6"/>
        <end position="24"/>
    </location>
</feature>
<feature type="domain" description="Acyltransferase 3" evidence="2">
    <location>
        <begin position="7"/>
        <end position="288"/>
    </location>
</feature>
<feature type="transmembrane region" description="Helical" evidence="1">
    <location>
        <begin position="183"/>
        <end position="201"/>
    </location>
</feature>
<evidence type="ECO:0000313" key="3">
    <source>
        <dbReference type="EMBL" id="NYD91973.1"/>
    </source>
</evidence>
<dbReference type="PANTHER" id="PTHR23028">
    <property type="entry name" value="ACETYLTRANSFERASE"/>
    <property type="match status" value="1"/>
</dbReference>
<keyword evidence="1" id="KW-0812">Transmembrane</keyword>
<dbReference type="PANTHER" id="PTHR23028:SF134">
    <property type="entry name" value="PUTATIVE (AFU_ORTHOLOGUE AFUA_4G08520)-RELATED"/>
    <property type="match status" value="1"/>
</dbReference>
<sequence length="321" mass="34865">MRDHSYLAVDFFFCLSGFVIAYAYEGRLSAGLRFATFARMRMIRLYPMIFIGALLGGLVLVAGRKDGIVIPALLTVGAMLLVPAGFFFGKQAYPSDNPIWSLFFEGVANIVYALMPRLPMRLFAGGLLLSGLGYAAICYRFDGMQFVGFASWWSFAAGLVRVAFPFAAGVVIFRLGWHRRSVVPAWLPLIALPALLLFPIGSQAVTDAVIAMVCLPALVVLGARTQPAAAMLPWLKAAGDLSYPLYLLHQPILRVVKNAPHIDALRSIHPLLPPLLGLGLAVIASAVVLRWWDQPVRMRLTAWLGRDAAGNGRRDAASPGA</sequence>
<reference evidence="3 4" key="1">
    <citation type="submission" date="2020-07" db="EMBL/GenBank/DDBJ databases">
        <authorList>
            <person name="Partida-Martinez L."/>
            <person name="Huntemann M."/>
            <person name="Clum A."/>
            <person name="Wang J."/>
            <person name="Palaniappan K."/>
            <person name="Ritter S."/>
            <person name="Chen I.-M."/>
            <person name="Stamatis D."/>
            <person name="Reddy T."/>
            <person name="O'Malley R."/>
            <person name="Daum C."/>
            <person name="Shapiro N."/>
            <person name="Ivanova N."/>
            <person name="Kyrpides N."/>
            <person name="Woyke T."/>
        </authorList>
    </citation>
    <scope>NUCLEOTIDE SEQUENCE [LARGE SCALE GENOMIC DNA]</scope>
    <source>
        <strain evidence="3 4">AS2.3</strain>
    </source>
</reference>
<dbReference type="AlphaFoldDB" id="A0A7Y9FR78"/>
<keyword evidence="4" id="KW-1185">Reference proteome</keyword>
<dbReference type="Pfam" id="PF01757">
    <property type="entry name" value="Acyl_transf_3"/>
    <property type="match status" value="1"/>
</dbReference>
<name>A0A7Y9FR78_9SPHN</name>
<evidence type="ECO:0000256" key="1">
    <source>
        <dbReference type="SAM" id="Phobius"/>
    </source>
</evidence>
<feature type="transmembrane region" description="Helical" evidence="1">
    <location>
        <begin position="68"/>
        <end position="87"/>
    </location>
</feature>
<dbReference type="GO" id="GO:0016747">
    <property type="term" value="F:acyltransferase activity, transferring groups other than amino-acyl groups"/>
    <property type="evidence" value="ECO:0007669"/>
    <property type="project" value="InterPro"/>
</dbReference>
<accession>A0A7Y9FR78</accession>
<gene>
    <name evidence="3" type="ORF">HD841_003793</name>
</gene>
<keyword evidence="1" id="KW-1133">Transmembrane helix</keyword>
<reference evidence="3 4" key="2">
    <citation type="submission" date="2020-08" db="EMBL/GenBank/DDBJ databases">
        <title>The Agave Microbiome: Exploring the role of microbial communities in plant adaptations to desert environments.</title>
        <authorList>
            <person name="Partida-Martinez L.P."/>
        </authorList>
    </citation>
    <scope>NUCLEOTIDE SEQUENCE [LARGE SCALE GENOMIC DNA]</scope>
    <source>
        <strain evidence="3 4">AS2.3</strain>
    </source>
</reference>
<feature type="transmembrane region" description="Helical" evidence="1">
    <location>
        <begin position="271"/>
        <end position="292"/>
    </location>
</feature>
<feature type="transmembrane region" description="Helical" evidence="1">
    <location>
        <begin position="153"/>
        <end position="177"/>
    </location>
</feature>
<keyword evidence="1" id="KW-0472">Membrane</keyword>
<comment type="caution">
    <text evidence="3">The sequence shown here is derived from an EMBL/GenBank/DDBJ whole genome shotgun (WGS) entry which is preliminary data.</text>
</comment>
<dbReference type="InterPro" id="IPR002656">
    <property type="entry name" value="Acyl_transf_3_dom"/>
</dbReference>
<proteinExistence type="predicted"/>